<dbReference type="PROSITE" id="PS00073">
    <property type="entry name" value="ACYL_COA_DH_2"/>
    <property type="match status" value="1"/>
</dbReference>
<feature type="active site" description="Proton acceptor" evidence="11">
    <location>
        <position position="248"/>
    </location>
</feature>
<feature type="binding site" evidence="12">
    <location>
        <begin position="369"/>
        <end position="370"/>
    </location>
    <ligand>
        <name>substrate</name>
    </ligand>
</feature>
<evidence type="ECO:0000256" key="1">
    <source>
        <dbReference type="ARBA" id="ARBA00001974"/>
    </source>
</evidence>
<name>A0A552UIF3_9SPHN</name>
<dbReference type="PANTHER" id="PTHR43884">
    <property type="entry name" value="ACYL-COA DEHYDROGENASE"/>
    <property type="match status" value="1"/>
</dbReference>
<evidence type="ECO:0000313" key="19">
    <source>
        <dbReference type="Proteomes" id="UP000317894"/>
    </source>
</evidence>
<comment type="cofactor">
    <cofactor evidence="1 13 14">
        <name>FAD</name>
        <dbReference type="ChEBI" id="CHEBI:57692"/>
    </cofactor>
</comment>
<feature type="binding site" evidence="13">
    <location>
        <begin position="342"/>
        <end position="346"/>
    </location>
    <ligand>
        <name>FAD</name>
        <dbReference type="ChEBI" id="CHEBI:57692"/>
    </ligand>
</feature>
<keyword evidence="8" id="KW-0809">Transit peptide</keyword>
<dbReference type="InterPro" id="IPR009100">
    <property type="entry name" value="AcylCoA_DH/oxidase_NM_dom_sf"/>
</dbReference>
<evidence type="ECO:0000259" key="16">
    <source>
        <dbReference type="Pfam" id="PF02770"/>
    </source>
</evidence>
<comment type="catalytic activity">
    <reaction evidence="10">
        <text>3-methylbutanoyl-CoA + oxidized [electron-transfer flavoprotein] + H(+) = 3-methylbut-2-enoyl-CoA + reduced [electron-transfer flavoprotein]</text>
        <dbReference type="Rhea" id="RHEA:12276"/>
        <dbReference type="Rhea" id="RHEA-COMP:10685"/>
        <dbReference type="Rhea" id="RHEA-COMP:10686"/>
        <dbReference type="ChEBI" id="CHEBI:15378"/>
        <dbReference type="ChEBI" id="CHEBI:57344"/>
        <dbReference type="ChEBI" id="CHEBI:57345"/>
        <dbReference type="ChEBI" id="CHEBI:57692"/>
        <dbReference type="ChEBI" id="CHEBI:58307"/>
        <dbReference type="EC" id="1.3.8.4"/>
    </reaction>
</comment>
<keyword evidence="7 13" id="KW-0274">FAD</keyword>
<feature type="domain" description="Acyl-CoA dehydrogenase/oxidase N-terminal" evidence="17">
    <location>
        <begin position="12"/>
        <end position="123"/>
    </location>
</feature>
<dbReference type="Gene3D" id="1.10.540.10">
    <property type="entry name" value="Acyl-CoA dehydrogenase/oxidase, N-terminal domain"/>
    <property type="match status" value="1"/>
</dbReference>
<dbReference type="Pfam" id="PF02771">
    <property type="entry name" value="Acyl-CoA_dh_N"/>
    <property type="match status" value="1"/>
</dbReference>
<dbReference type="GO" id="GO:0006552">
    <property type="term" value="P:L-leucine catabolic process"/>
    <property type="evidence" value="ECO:0007669"/>
    <property type="project" value="TreeGrafter"/>
</dbReference>
<dbReference type="AlphaFoldDB" id="A0A552UIF3"/>
<feature type="domain" description="Acyl-CoA oxidase/dehydrogenase middle" evidence="16">
    <location>
        <begin position="128"/>
        <end position="223"/>
    </location>
</feature>
<evidence type="ECO:0000256" key="10">
    <source>
        <dbReference type="ARBA" id="ARBA00052875"/>
    </source>
</evidence>
<dbReference type="FunFam" id="1.10.540.10:FF:000007">
    <property type="entry name" value="Isovaleryl-CoA dehydrogenase, mitochondrial"/>
    <property type="match status" value="1"/>
</dbReference>
<dbReference type="SUPFAM" id="SSF47203">
    <property type="entry name" value="Acyl-CoA dehydrogenase C-terminal domain-like"/>
    <property type="match status" value="1"/>
</dbReference>
<dbReference type="InterPro" id="IPR013786">
    <property type="entry name" value="AcylCoA_DH/ox_N"/>
</dbReference>
<feature type="binding site" evidence="12">
    <location>
        <position position="137"/>
    </location>
    <ligand>
        <name>substrate</name>
    </ligand>
</feature>
<protein>
    <recommendedName>
        <fullName evidence="5">Isovaleryl-CoA dehydrogenase, mitochondrial</fullName>
        <ecNumber evidence="4">1.3.8.4</ecNumber>
    </recommendedName>
</protein>
<evidence type="ECO:0000256" key="5">
    <source>
        <dbReference type="ARBA" id="ARBA00018258"/>
    </source>
</evidence>
<evidence type="ECO:0000256" key="9">
    <source>
        <dbReference type="ARBA" id="ARBA00023002"/>
    </source>
</evidence>
<keyword evidence="9 14" id="KW-0560">Oxidoreductase</keyword>
<evidence type="ECO:0000259" key="17">
    <source>
        <dbReference type="Pfam" id="PF02771"/>
    </source>
</evidence>
<dbReference type="InterPro" id="IPR006089">
    <property type="entry name" value="Acyl-CoA_DH_CS"/>
</dbReference>
<keyword evidence="6 14" id="KW-0285">Flavoprotein</keyword>
<dbReference type="RefSeq" id="WP_144236671.1">
    <property type="nucleotide sequence ID" value="NZ_VJWA01000001.1"/>
</dbReference>
<comment type="pathway">
    <text evidence="2">Amino-acid degradation; L-leucine degradation; (S)-3-hydroxy-3-methylglutaryl-CoA from 3-isovaleryl-CoA: step 1/3.</text>
</comment>
<feature type="binding site" evidence="13">
    <location>
        <begin position="371"/>
        <end position="373"/>
    </location>
    <ligand>
        <name>FAD</name>
        <dbReference type="ChEBI" id="CHEBI:57692"/>
    </ligand>
</feature>
<evidence type="ECO:0000256" key="3">
    <source>
        <dbReference type="ARBA" id="ARBA00009347"/>
    </source>
</evidence>
<dbReference type="Gene3D" id="1.20.140.10">
    <property type="entry name" value="Butyryl-CoA Dehydrogenase, subunit A, domain 3"/>
    <property type="match status" value="1"/>
</dbReference>
<feature type="binding site" evidence="13">
    <location>
        <begin position="162"/>
        <end position="164"/>
    </location>
    <ligand>
        <name>FAD</name>
        <dbReference type="ChEBI" id="CHEBI:57692"/>
    </ligand>
</feature>
<organism evidence="18 19">
    <name type="scientific">Glacieibacterium frigidum</name>
    <dbReference type="NCBI Taxonomy" id="2593303"/>
    <lineage>
        <taxon>Bacteria</taxon>
        <taxon>Pseudomonadati</taxon>
        <taxon>Pseudomonadota</taxon>
        <taxon>Alphaproteobacteria</taxon>
        <taxon>Sphingomonadales</taxon>
        <taxon>Sphingosinicellaceae</taxon>
        <taxon>Glacieibacterium</taxon>
    </lineage>
</organism>
<sequence>MTLSSLKFDHGETIEMLRDSVRAFAAAEIAPRAADIDRNNEFPRDLWAKIGDLGLHGITVPEADGGAGLGYLAHVIAVEEISRASASVGLAWGAHSNLCINQIARWGTAAQKAKYLPGLISGEHVGSLAMSESGAGSDVVSMKLRADRRGNDAFVLNGSKFWITNGPHAETLVVYGKTDPAAGPKGITAFLIERGMKGFSTAPKLDKLGMRGSDTCELVFEDCEVPADNVLGEVGRGVQVLMSGLDYERVVLAGGPLGIMQACLDVVVPYVHERTQFGQPIGEFQLMQGKLADMYVALSTAKAYVYAVAQACDRGETARKDAAGCILYAAEKATWMALEAIQALGGNGYINDYPTGRLLRDAKLYEIGAGTSEIRRFLIGREMFTETA</sequence>
<dbReference type="InterPro" id="IPR036250">
    <property type="entry name" value="AcylCo_DH-like_C"/>
</dbReference>
<reference evidence="18 19" key="1">
    <citation type="submission" date="2019-07" db="EMBL/GenBank/DDBJ databases">
        <title>Novel species isolated from glacier.</title>
        <authorList>
            <person name="Liu Q."/>
            <person name="Xin Y.-H."/>
        </authorList>
    </citation>
    <scope>NUCLEOTIDE SEQUENCE [LARGE SCALE GENOMIC DNA]</scope>
    <source>
        <strain evidence="18 19">LB1R16</strain>
    </source>
</reference>
<dbReference type="PANTHER" id="PTHR43884:SF12">
    <property type="entry name" value="ISOVALERYL-COA DEHYDROGENASE, MITOCHONDRIAL-RELATED"/>
    <property type="match status" value="1"/>
</dbReference>
<gene>
    <name evidence="18" type="ORF">FMM06_07605</name>
</gene>
<dbReference type="InterPro" id="IPR037069">
    <property type="entry name" value="AcylCoA_DH/ox_N_sf"/>
</dbReference>
<dbReference type="SUPFAM" id="SSF56645">
    <property type="entry name" value="Acyl-CoA dehydrogenase NM domain-like"/>
    <property type="match status" value="1"/>
</dbReference>
<dbReference type="InterPro" id="IPR034183">
    <property type="entry name" value="IVD"/>
</dbReference>
<dbReference type="Pfam" id="PF02770">
    <property type="entry name" value="Acyl-CoA_dh_M"/>
    <property type="match status" value="1"/>
</dbReference>
<keyword evidence="19" id="KW-1185">Reference proteome</keyword>
<dbReference type="PROSITE" id="PS00072">
    <property type="entry name" value="ACYL_COA_DH_1"/>
    <property type="match status" value="1"/>
</dbReference>
<dbReference type="Pfam" id="PF00441">
    <property type="entry name" value="Acyl-CoA_dh_1"/>
    <property type="match status" value="1"/>
</dbReference>
<dbReference type="GO" id="GO:0008470">
    <property type="term" value="F:3-methylbutanoyl-CoA dehydrogenase activity"/>
    <property type="evidence" value="ECO:0007669"/>
    <property type="project" value="UniProtKB-EC"/>
</dbReference>
<evidence type="ECO:0000256" key="11">
    <source>
        <dbReference type="PIRSR" id="PIRSR634183-1"/>
    </source>
</evidence>
<evidence type="ECO:0000313" key="18">
    <source>
        <dbReference type="EMBL" id="TRW17977.1"/>
    </source>
</evidence>
<comment type="caution">
    <text evidence="18">The sequence shown here is derived from an EMBL/GenBank/DDBJ whole genome shotgun (WGS) entry which is preliminary data.</text>
</comment>
<feature type="binding site" evidence="13">
    <location>
        <position position="285"/>
    </location>
    <ligand>
        <name>FAD</name>
        <dbReference type="ChEBI" id="CHEBI:57692"/>
    </ligand>
</feature>
<feature type="binding site" evidence="12">
    <location>
        <begin position="246"/>
        <end position="249"/>
    </location>
    <ligand>
        <name>substrate</name>
    </ligand>
</feature>
<evidence type="ECO:0000256" key="8">
    <source>
        <dbReference type="ARBA" id="ARBA00022946"/>
    </source>
</evidence>
<evidence type="ECO:0000256" key="6">
    <source>
        <dbReference type="ARBA" id="ARBA00022630"/>
    </source>
</evidence>
<evidence type="ECO:0000256" key="14">
    <source>
        <dbReference type="RuleBase" id="RU362125"/>
    </source>
</evidence>
<evidence type="ECO:0000259" key="15">
    <source>
        <dbReference type="Pfam" id="PF00441"/>
    </source>
</evidence>
<dbReference type="PIRSF" id="PIRSF016578">
    <property type="entry name" value="HsaA"/>
    <property type="match status" value="1"/>
</dbReference>
<evidence type="ECO:0000256" key="4">
    <source>
        <dbReference type="ARBA" id="ARBA00012044"/>
    </source>
</evidence>
<dbReference type="OrthoDB" id="9780544at2"/>
<dbReference type="InterPro" id="IPR009075">
    <property type="entry name" value="AcylCo_DH/oxidase_C"/>
</dbReference>
<evidence type="ECO:0000256" key="7">
    <source>
        <dbReference type="ARBA" id="ARBA00022827"/>
    </source>
</evidence>
<dbReference type="Gene3D" id="2.40.110.10">
    <property type="entry name" value="Butyryl-CoA Dehydrogenase, subunit A, domain 2"/>
    <property type="match status" value="1"/>
</dbReference>
<dbReference type="FunFam" id="1.20.140.10:FF:000003">
    <property type="entry name" value="isovaleryl-CoA dehydrogenase, mitochondrial"/>
    <property type="match status" value="1"/>
</dbReference>
<dbReference type="CDD" id="cd01156">
    <property type="entry name" value="IVD"/>
    <property type="match status" value="1"/>
</dbReference>
<accession>A0A552UIF3</accession>
<dbReference type="GO" id="GO:0050660">
    <property type="term" value="F:flavin adenine dinucleotide binding"/>
    <property type="evidence" value="ECO:0007669"/>
    <property type="project" value="InterPro"/>
</dbReference>
<feature type="binding site" evidence="13">
    <location>
        <begin position="128"/>
        <end position="137"/>
    </location>
    <ligand>
        <name>FAD</name>
        <dbReference type="ChEBI" id="CHEBI:57692"/>
    </ligand>
</feature>
<dbReference type="EMBL" id="VJWA01000001">
    <property type="protein sequence ID" value="TRW17977.1"/>
    <property type="molecule type" value="Genomic_DNA"/>
</dbReference>
<dbReference type="InterPro" id="IPR006091">
    <property type="entry name" value="Acyl-CoA_Oxase/DH_mid-dom"/>
</dbReference>
<comment type="similarity">
    <text evidence="3 14">Belongs to the acyl-CoA dehydrogenase family.</text>
</comment>
<feature type="binding site" evidence="13">
    <location>
        <position position="274"/>
    </location>
    <ligand>
        <name>FAD</name>
        <dbReference type="ChEBI" id="CHEBI:57692"/>
    </ligand>
</feature>
<evidence type="ECO:0000256" key="12">
    <source>
        <dbReference type="PIRSR" id="PIRSR634183-2"/>
    </source>
</evidence>
<evidence type="ECO:0000256" key="2">
    <source>
        <dbReference type="ARBA" id="ARBA00004898"/>
    </source>
</evidence>
<dbReference type="Proteomes" id="UP000317894">
    <property type="component" value="Unassembled WGS sequence"/>
</dbReference>
<dbReference type="EC" id="1.3.8.4" evidence="4"/>
<dbReference type="InterPro" id="IPR046373">
    <property type="entry name" value="Acyl-CoA_Oxase/DH_mid-dom_sf"/>
</dbReference>
<proteinExistence type="inferred from homology"/>
<feature type="domain" description="Acyl-CoA dehydrogenase/oxidase C-terminal" evidence="15">
    <location>
        <begin position="235"/>
        <end position="383"/>
    </location>
</feature>
<evidence type="ECO:0000256" key="13">
    <source>
        <dbReference type="PIRSR" id="PIRSR634183-3"/>
    </source>
</evidence>
<dbReference type="FunFam" id="2.40.110.10:FF:000004">
    <property type="entry name" value="Isovaleryl-CoA dehydrogenase, mitochondrial"/>
    <property type="match status" value="1"/>
</dbReference>